<organism evidence="6 7">
    <name type="scientific">Tepidamorphus gemmatus</name>
    <dbReference type="NCBI Taxonomy" id="747076"/>
    <lineage>
        <taxon>Bacteria</taxon>
        <taxon>Pseudomonadati</taxon>
        <taxon>Pseudomonadota</taxon>
        <taxon>Alphaproteobacteria</taxon>
        <taxon>Hyphomicrobiales</taxon>
        <taxon>Tepidamorphaceae</taxon>
        <taxon>Tepidamorphus</taxon>
    </lineage>
</organism>
<dbReference type="PANTHER" id="PTHR31851">
    <property type="entry name" value="FE(2+)/MN(2+) TRANSPORTER PCL1"/>
    <property type="match status" value="1"/>
</dbReference>
<feature type="transmembrane region" description="Helical" evidence="5">
    <location>
        <begin position="184"/>
        <end position="201"/>
    </location>
</feature>
<dbReference type="Proteomes" id="UP000295678">
    <property type="component" value="Unassembled WGS sequence"/>
</dbReference>
<evidence type="ECO:0000313" key="7">
    <source>
        <dbReference type="Proteomes" id="UP000295678"/>
    </source>
</evidence>
<evidence type="ECO:0000256" key="1">
    <source>
        <dbReference type="ARBA" id="ARBA00004127"/>
    </source>
</evidence>
<accession>A0A4R3ME41</accession>
<evidence type="ECO:0000256" key="2">
    <source>
        <dbReference type="ARBA" id="ARBA00022692"/>
    </source>
</evidence>
<evidence type="ECO:0000256" key="5">
    <source>
        <dbReference type="SAM" id="Phobius"/>
    </source>
</evidence>
<evidence type="ECO:0000256" key="3">
    <source>
        <dbReference type="ARBA" id="ARBA00022989"/>
    </source>
</evidence>
<dbReference type="RefSeq" id="WP_132805667.1">
    <property type="nucleotide sequence ID" value="NZ_SMAK01000003.1"/>
</dbReference>
<keyword evidence="3 5" id="KW-1133">Transmembrane helix</keyword>
<comment type="subcellular location">
    <subcellularLocation>
        <location evidence="1">Endomembrane system</location>
        <topology evidence="1">Multi-pass membrane protein</topology>
    </subcellularLocation>
</comment>
<dbReference type="Pfam" id="PF01988">
    <property type="entry name" value="VIT1"/>
    <property type="match status" value="1"/>
</dbReference>
<dbReference type="InterPro" id="IPR008217">
    <property type="entry name" value="Ccc1_fam"/>
</dbReference>
<keyword evidence="7" id="KW-1185">Reference proteome</keyword>
<name>A0A4R3ME41_9HYPH</name>
<dbReference type="GO" id="GO:0030026">
    <property type="term" value="P:intracellular manganese ion homeostasis"/>
    <property type="evidence" value="ECO:0007669"/>
    <property type="project" value="InterPro"/>
</dbReference>
<feature type="transmembrane region" description="Helical" evidence="5">
    <location>
        <begin position="157"/>
        <end position="178"/>
    </location>
</feature>
<dbReference type="GO" id="GO:0012505">
    <property type="term" value="C:endomembrane system"/>
    <property type="evidence" value="ECO:0007669"/>
    <property type="project" value="UniProtKB-SubCell"/>
</dbReference>
<proteinExistence type="predicted"/>
<dbReference type="GO" id="GO:0005384">
    <property type="term" value="F:manganese ion transmembrane transporter activity"/>
    <property type="evidence" value="ECO:0007669"/>
    <property type="project" value="InterPro"/>
</dbReference>
<sequence length="239" mass="25967">MQTEHEHSPDAIAARLADGPRINYLRDFVYGGIDGAVTTFAIVAGAVGANLPSRVVLILGAANLLADGFSMAAANFSGTRAEVEDHDRLRAMEERHVRLFPEGEREEIRQIFRAKGYSGSRLEALVRLITSRRDAWIDTMMTQEHGLALVKRSPIRAASATFGAFVLCGSVPLLPYVLAMPEKAGTATLMTALVFFAIGSFKSKWSTYSWWRSGSETLIIGMCAASLAYAVGRLLEAIV</sequence>
<comment type="caution">
    <text evidence="6">The sequence shown here is derived from an EMBL/GenBank/DDBJ whole genome shotgun (WGS) entry which is preliminary data.</text>
</comment>
<dbReference type="EMBL" id="SMAK01000003">
    <property type="protein sequence ID" value="TCT11751.1"/>
    <property type="molecule type" value="Genomic_DNA"/>
</dbReference>
<gene>
    <name evidence="6" type="ORF">EDC22_10361</name>
</gene>
<feature type="transmembrane region" description="Helical" evidence="5">
    <location>
        <begin position="213"/>
        <end position="232"/>
    </location>
</feature>
<dbReference type="OrthoDB" id="5506246at2"/>
<keyword evidence="4 5" id="KW-0472">Membrane</keyword>
<reference evidence="6 7" key="1">
    <citation type="submission" date="2019-03" db="EMBL/GenBank/DDBJ databases">
        <title>Genomic Encyclopedia of Type Strains, Phase IV (KMG-IV): sequencing the most valuable type-strain genomes for metagenomic binning, comparative biology and taxonomic classification.</title>
        <authorList>
            <person name="Goeker M."/>
        </authorList>
    </citation>
    <scope>NUCLEOTIDE SEQUENCE [LARGE SCALE GENOMIC DNA]</scope>
    <source>
        <strain evidence="6 7">DSM 19345</strain>
    </source>
</reference>
<protein>
    <submittedName>
        <fullName evidence="6">VIT1/CCC1 family predicted Fe2+/Mn2+ transporter</fullName>
    </submittedName>
</protein>
<evidence type="ECO:0000256" key="4">
    <source>
        <dbReference type="ARBA" id="ARBA00023136"/>
    </source>
</evidence>
<dbReference type="AlphaFoldDB" id="A0A4R3ME41"/>
<evidence type="ECO:0000313" key="6">
    <source>
        <dbReference type="EMBL" id="TCT11751.1"/>
    </source>
</evidence>
<keyword evidence="2 5" id="KW-0812">Transmembrane</keyword>